<comment type="caution">
    <text evidence="4">The sequence shown here is derived from an EMBL/GenBank/DDBJ whole genome shotgun (WGS) entry which is preliminary data.</text>
</comment>
<dbReference type="NCBIfam" id="TIGR02277">
    <property type="entry name" value="PaaX_trns_reg"/>
    <property type="match status" value="1"/>
</dbReference>
<dbReference type="Gene3D" id="1.10.10.10">
    <property type="entry name" value="Winged helix-like DNA-binding domain superfamily/Winged helix DNA-binding domain"/>
    <property type="match status" value="1"/>
</dbReference>
<keyword evidence="5" id="KW-1185">Reference proteome</keyword>
<evidence type="ECO:0000313" key="4">
    <source>
        <dbReference type="EMBL" id="MFC4787472.1"/>
    </source>
</evidence>
<dbReference type="Gene3D" id="1.20.58.1460">
    <property type="match status" value="1"/>
</dbReference>
<dbReference type="Proteomes" id="UP001596001">
    <property type="component" value="Unassembled WGS sequence"/>
</dbReference>
<evidence type="ECO:0000313" key="5">
    <source>
        <dbReference type="Proteomes" id="UP001596001"/>
    </source>
</evidence>
<gene>
    <name evidence="4" type="primary">paaX</name>
    <name evidence="4" type="ORF">ACFO6X_00465</name>
</gene>
<feature type="domain" description="Transcriptional repressor PaaX-like N-terminal" evidence="1">
    <location>
        <begin position="39"/>
        <end position="105"/>
    </location>
</feature>
<reference evidence="5" key="1">
    <citation type="journal article" date="2019" name="Int. J. Syst. Evol. Microbiol.">
        <title>The Global Catalogue of Microorganisms (GCM) 10K type strain sequencing project: providing services to taxonomists for standard genome sequencing and annotation.</title>
        <authorList>
            <consortium name="The Broad Institute Genomics Platform"/>
            <consortium name="The Broad Institute Genome Sequencing Center for Infectious Disease"/>
            <person name="Wu L."/>
            <person name="Ma J."/>
        </authorList>
    </citation>
    <scope>NUCLEOTIDE SEQUENCE [LARGE SCALE GENOMIC DNA]</scope>
    <source>
        <strain evidence="5">CCUG 49452</strain>
    </source>
</reference>
<evidence type="ECO:0000259" key="3">
    <source>
        <dbReference type="Pfam" id="PF20803"/>
    </source>
</evidence>
<feature type="domain" description="Transcriptional repressor PaaX-like central Cas2-like" evidence="3">
    <location>
        <begin position="126"/>
        <end position="172"/>
    </location>
</feature>
<name>A0ABV9QB17_9BURK</name>
<dbReference type="InterPro" id="IPR036390">
    <property type="entry name" value="WH_DNA-bd_sf"/>
</dbReference>
<dbReference type="PIRSF" id="PIRSF020623">
    <property type="entry name" value="PaaX"/>
    <property type="match status" value="1"/>
</dbReference>
<evidence type="ECO:0000259" key="1">
    <source>
        <dbReference type="Pfam" id="PF07848"/>
    </source>
</evidence>
<dbReference type="Pfam" id="PF08223">
    <property type="entry name" value="PaaX_C"/>
    <property type="match status" value="1"/>
</dbReference>
<accession>A0ABV9QB17</accession>
<organism evidence="4 5">
    <name type="scientific">Giesbergeria sinuosa</name>
    <dbReference type="NCBI Taxonomy" id="80883"/>
    <lineage>
        <taxon>Bacteria</taxon>
        <taxon>Pseudomonadati</taxon>
        <taxon>Pseudomonadota</taxon>
        <taxon>Betaproteobacteria</taxon>
        <taxon>Burkholderiales</taxon>
        <taxon>Comamonadaceae</taxon>
        <taxon>Giesbergeria</taxon>
    </lineage>
</organism>
<dbReference type="EMBL" id="JBHSHJ010000001">
    <property type="protein sequence ID" value="MFC4787472.1"/>
    <property type="molecule type" value="Genomic_DNA"/>
</dbReference>
<dbReference type="InterPro" id="IPR036388">
    <property type="entry name" value="WH-like_DNA-bd_sf"/>
</dbReference>
<dbReference type="Gene3D" id="3.30.70.2650">
    <property type="match status" value="1"/>
</dbReference>
<proteinExistence type="predicted"/>
<dbReference type="InterPro" id="IPR013225">
    <property type="entry name" value="PaaX_C"/>
</dbReference>
<dbReference type="Pfam" id="PF07848">
    <property type="entry name" value="PaaX"/>
    <property type="match status" value="1"/>
</dbReference>
<dbReference type="SUPFAM" id="SSF46785">
    <property type="entry name" value="Winged helix' DNA-binding domain"/>
    <property type="match status" value="1"/>
</dbReference>
<sequence length="336" mass="38304">MPTAQVQRRYHRAPMNEHIASQAIEALLESFRQKSRVQASSLITSVFGDAILPRGGRVWLGSLIKLLQPLDINERLVRTTVFRLVKDEWLQTEAVGRRTDYMLTPSGQRRFEEASRQIYAAEPPLWDRRWRLIMVVGELEPRQRERLRQALYWQGFGDTGSGCFIHPSAELDVAFDALAADGMADLLPQLMPLVALNPKLSPSADDASMVQRAWNLDGLASAYSSFVCRYQPILDALQQDPTDSVNEEQACLARILLIHDFRRFLLRDPELPEVLLPTGWPGNQARLLCKEIYRRLLAPSERHLDQCLQLANGDMPRAARLLLRRFQIEDGLEQPA</sequence>
<dbReference type="InterPro" id="IPR011965">
    <property type="entry name" value="PaaX_trns_reg"/>
</dbReference>
<dbReference type="PANTHER" id="PTHR30319:SF1">
    <property type="entry name" value="TRANSCRIPTIONAL REPRESSOR PAAX"/>
    <property type="match status" value="1"/>
</dbReference>
<dbReference type="InterPro" id="IPR012906">
    <property type="entry name" value="PaaX-like_N"/>
</dbReference>
<dbReference type="PANTHER" id="PTHR30319">
    <property type="entry name" value="PHENYLACETIC ACID REGULATOR-RELATED TRANSCRIPTIONAL REPRESSOR"/>
    <property type="match status" value="1"/>
</dbReference>
<protein>
    <submittedName>
        <fullName evidence="4">Phenylacetic acid degradation operon negative regulatory protein PaaX</fullName>
    </submittedName>
</protein>
<dbReference type="InterPro" id="IPR048846">
    <property type="entry name" value="PaaX-like_central"/>
</dbReference>
<evidence type="ECO:0000259" key="2">
    <source>
        <dbReference type="Pfam" id="PF08223"/>
    </source>
</evidence>
<feature type="domain" description="Transcriptional repressor PaaX-like C-terminal" evidence="2">
    <location>
        <begin position="214"/>
        <end position="305"/>
    </location>
</feature>
<dbReference type="Pfam" id="PF20803">
    <property type="entry name" value="PaaX_M"/>
    <property type="match status" value="1"/>
</dbReference>